<dbReference type="AlphaFoldDB" id="A0A1C3JG86"/>
<organism evidence="4 5">
    <name type="scientific">Vibrio celticus</name>
    <dbReference type="NCBI Taxonomy" id="446372"/>
    <lineage>
        <taxon>Bacteria</taxon>
        <taxon>Pseudomonadati</taxon>
        <taxon>Pseudomonadota</taxon>
        <taxon>Gammaproteobacteria</taxon>
        <taxon>Vibrionales</taxon>
        <taxon>Vibrionaceae</taxon>
        <taxon>Vibrio</taxon>
    </lineage>
</organism>
<dbReference type="InterPro" id="IPR000757">
    <property type="entry name" value="Beta-glucanase-like"/>
</dbReference>
<dbReference type="InterPro" id="IPR013320">
    <property type="entry name" value="ConA-like_dom_sf"/>
</dbReference>
<protein>
    <submittedName>
        <fullName evidence="4">Beta-agarase D</fullName>
        <ecNumber evidence="4">3.2.1.81</ecNumber>
    </submittedName>
</protein>
<dbReference type="Proteomes" id="UP000092819">
    <property type="component" value="Unassembled WGS sequence"/>
</dbReference>
<dbReference type="GO" id="GO:0005975">
    <property type="term" value="P:carbohydrate metabolic process"/>
    <property type="evidence" value="ECO:0007669"/>
    <property type="project" value="InterPro"/>
</dbReference>
<dbReference type="EC" id="3.2.1.81" evidence="4"/>
<dbReference type="SUPFAM" id="SSF49899">
    <property type="entry name" value="Concanavalin A-like lectins/glucanases"/>
    <property type="match status" value="1"/>
</dbReference>
<dbReference type="GO" id="GO:0033916">
    <property type="term" value="F:beta-agarase activity"/>
    <property type="evidence" value="ECO:0007669"/>
    <property type="project" value="UniProtKB-EC"/>
</dbReference>
<dbReference type="PROSITE" id="PS51762">
    <property type="entry name" value="GH16_2"/>
    <property type="match status" value="1"/>
</dbReference>
<sequence>MKHTFTLATIATALVLAGCGGGSGDGPTDPGGQNGVAPPQAGPDSSTTLTDISTLGYGSVSEDPEDVHRLSVPAFAGVGKKWQERTDMSDDFQYEFEATSERQDFGDGRWYNFYHSSWDGPGATYWQHDHVTVKNGKAEFHVSRSDRTDKQDKPGINAACISSNQQVQFPVFVEASVSMSDISLAAAVWLLSPDDTQEIDILESYAGSANGNTYFSKFIHLSHHSFIRQPFTDYQPRDKNSWWKGSNDDHHMGGHESWGEFTWNNGNRQYIQIGVNWVNPYHFEYYINGELVRVLYNNAFATKMYSGSAPTWHYSYPKVDSNNDLMNDNTGYQAVEVYKQNSNDFNFDYLKQASERSPASVIDPYNYQQGKGFHKPMDIIINNELQSWWEHDPTDNELADTSGKNVMLVDWVRVFKPVAQ</sequence>
<gene>
    <name evidence="4" type="primary">agaD_2</name>
    <name evidence="4" type="ORF">VCE7224_02917</name>
</gene>
<dbReference type="PROSITE" id="PS51257">
    <property type="entry name" value="PROKAR_LIPOPROTEIN"/>
    <property type="match status" value="1"/>
</dbReference>
<evidence type="ECO:0000313" key="4">
    <source>
        <dbReference type="EMBL" id="SBT14155.1"/>
    </source>
</evidence>
<accession>A0A1C3JG86</accession>
<keyword evidence="5" id="KW-1185">Reference proteome</keyword>
<feature type="region of interest" description="Disordered" evidence="2">
    <location>
        <begin position="23"/>
        <end position="46"/>
    </location>
</feature>
<dbReference type="Gene3D" id="2.60.120.200">
    <property type="match status" value="1"/>
</dbReference>
<proteinExistence type="inferred from homology"/>
<keyword evidence="4" id="KW-0378">Hydrolase</keyword>
<comment type="similarity">
    <text evidence="1">Belongs to the glycosyl hydrolase 16 family.</text>
</comment>
<evidence type="ECO:0000256" key="2">
    <source>
        <dbReference type="SAM" id="MobiDB-lite"/>
    </source>
</evidence>
<name>A0A1C3JG86_9VIBR</name>
<evidence type="ECO:0000313" key="5">
    <source>
        <dbReference type="Proteomes" id="UP000092819"/>
    </source>
</evidence>
<keyword evidence="4" id="KW-0326">Glycosidase</keyword>
<dbReference type="EMBL" id="FLQZ01000063">
    <property type="protein sequence ID" value="SBT14155.1"/>
    <property type="molecule type" value="Genomic_DNA"/>
</dbReference>
<dbReference type="RefSeq" id="WP_065676857.1">
    <property type="nucleotide sequence ID" value="NZ_AP025464.1"/>
</dbReference>
<feature type="domain" description="GH16" evidence="3">
    <location>
        <begin position="65"/>
        <end position="420"/>
    </location>
</feature>
<reference evidence="5" key="1">
    <citation type="submission" date="2016-06" db="EMBL/GenBank/DDBJ databases">
        <authorList>
            <person name="Rodrigo-Torres L."/>
            <person name="Arahal D.R."/>
        </authorList>
    </citation>
    <scope>NUCLEOTIDE SEQUENCE [LARGE SCALE GENOMIC DNA]</scope>
    <source>
        <strain evidence="5">CECT 7224</strain>
    </source>
</reference>
<evidence type="ECO:0000256" key="1">
    <source>
        <dbReference type="ARBA" id="ARBA00006865"/>
    </source>
</evidence>
<evidence type="ECO:0000259" key="3">
    <source>
        <dbReference type="PROSITE" id="PS51762"/>
    </source>
</evidence>